<gene>
    <name evidence="3" type="ORF">SVIM_LOCUS311963</name>
</gene>
<dbReference type="SUPFAM" id="SSF143437">
    <property type="entry name" value="THUMP domain-like"/>
    <property type="match status" value="1"/>
</dbReference>
<feature type="region of interest" description="Disordered" evidence="1">
    <location>
        <begin position="1"/>
        <end position="32"/>
    </location>
</feature>
<feature type="region of interest" description="Disordered" evidence="1">
    <location>
        <begin position="93"/>
        <end position="118"/>
    </location>
</feature>
<dbReference type="EMBL" id="CAADRP010001685">
    <property type="protein sequence ID" value="VFU48044.1"/>
    <property type="molecule type" value="Genomic_DNA"/>
</dbReference>
<evidence type="ECO:0000256" key="1">
    <source>
        <dbReference type="SAM" id="MobiDB-lite"/>
    </source>
</evidence>
<accession>A0A6N2M2H7</accession>
<dbReference type="PANTHER" id="PTHR13452:SF13">
    <property type="entry name" value="OS02G0672400 PROTEIN"/>
    <property type="match status" value="1"/>
</dbReference>
<dbReference type="InterPro" id="IPR004114">
    <property type="entry name" value="THUMP_dom"/>
</dbReference>
<feature type="domain" description="THUMP" evidence="2">
    <location>
        <begin position="219"/>
        <end position="311"/>
    </location>
</feature>
<evidence type="ECO:0000259" key="2">
    <source>
        <dbReference type="Pfam" id="PF02926"/>
    </source>
</evidence>
<reference evidence="3" key="1">
    <citation type="submission" date="2019-03" db="EMBL/GenBank/DDBJ databases">
        <authorList>
            <person name="Mank J."/>
            <person name="Almeida P."/>
        </authorList>
    </citation>
    <scope>NUCLEOTIDE SEQUENCE</scope>
    <source>
        <strain evidence="3">78183</strain>
    </source>
</reference>
<dbReference type="PANTHER" id="PTHR13452">
    <property type="entry name" value="THUMP DOMAIN CONTAINING PROTEIN 1-RELATED"/>
    <property type="match status" value="1"/>
</dbReference>
<dbReference type="GO" id="GO:0006400">
    <property type="term" value="P:tRNA modification"/>
    <property type="evidence" value="ECO:0007669"/>
    <property type="project" value="InterPro"/>
</dbReference>
<dbReference type="Pfam" id="PF02926">
    <property type="entry name" value="THUMP"/>
    <property type="match status" value="1"/>
</dbReference>
<proteinExistence type="predicted"/>
<name>A0A6N2M2H7_SALVM</name>
<organism evidence="3">
    <name type="scientific">Salix viminalis</name>
    <name type="common">Common osier</name>
    <name type="synonym">Basket willow</name>
    <dbReference type="NCBI Taxonomy" id="40686"/>
    <lineage>
        <taxon>Eukaryota</taxon>
        <taxon>Viridiplantae</taxon>
        <taxon>Streptophyta</taxon>
        <taxon>Embryophyta</taxon>
        <taxon>Tracheophyta</taxon>
        <taxon>Spermatophyta</taxon>
        <taxon>Magnoliopsida</taxon>
        <taxon>eudicotyledons</taxon>
        <taxon>Gunneridae</taxon>
        <taxon>Pentapetalae</taxon>
        <taxon>rosids</taxon>
        <taxon>fabids</taxon>
        <taxon>Malpighiales</taxon>
        <taxon>Salicaceae</taxon>
        <taxon>Saliceae</taxon>
        <taxon>Salix</taxon>
    </lineage>
</organism>
<dbReference type="GO" id="GO:0003723">
    <property type="term" value="F:RNA binding"/>
    <property type="evidence" value="ECO:0007669"/>
    <property type="project" value="InterPro"/>
</dbReference>
<protein>
    <recommendedName>
        <fullName evidence="2">THUMP domain-containing protein</fullName>
    </recommendedName>
</protein>
<evidence type="ECO:0000313" key="3">
    <source>
        <dbReference type="EMBL" id="VFU48044.1"/>
    </source>
</evidence>
<feature type="compositionally biased region" description="Basic and acidic residues" evidence="1">
    <location>
        <begin position="96"/>
        <end position="118"/>
    </location>
</feature>
<dbReference type="AlphaFoldDB" id="A0A6N2M2H7"/>
<dbReference type="InterPro" id="IPR040183">
    <property type="entry name" value="THUMPD1-like"/>
</dbReference>
<sequence>MAALPVDREVGEEEKEKMESKSEAAAEKEKMKPWEQHAGVINMPRFDYKAPSALLHHSHSGFLITCSIKREKSATKEAMSILEKYAESYNSGSYESLERSDENKSAKKRRILTDETSAKSAEDMKSESIIEEIDGGLAKQDCLSLAKADAPVESGFVLSLVKLTRSGLVLLTSPRENPSVTTDVVSNIFRCLESGILKSPLWCHRIFPIQATCLLIEKELQTVVSKLVLQFINDKQNKLARPVKFAVGYNRRGIEETCMKNLKGNPKDSDPFPMLDRSKCFDVVASAIKDVVPESAVDLKSPELTVLVELLPLSGVPNESLVAAVAVLPQNLVSVKPRLCIKPLITDANARNRS</sequence>